<dbReference type="PANTHER" id="PTHR43355">
    <property type="entry name" value="FLAVIN REDUCTASE (NADPH)"/>
    <property type="match status" value="1"/>
</dbReference>
<keyword evidence="3" id="KW-1185">Reference proteome</keyword>
<name>A0A4R7D9G9_9SPHI</name>
<dbReference type="Gene3D" id="3.40.50.720">
    <property type="entry name" value="NAD(P)-binding Rossmann-like Domain"/>
    <property type="match status" value="1"/>
</dbReference>
<dbReference type="Proteomes" id="UP000294752">
    <property type="component" value="Unassembled WGS sequence"/>
</dbReference>
<dbReference type="EMBL" id="SNZV01000001">
    <property type="protein sequence ID" value="TDS17680.1"/>
    <property type="molecule type" value="Genomic_DNA"/>
</dbReference>
<dbReference type="CDD" id="cd05244">
    <property type="entry name" value="BVR-B_like_SDR_a"/>
    <property type="match status" value="1"/>
</dbReference>
<dbReference type="InterPro" id="IPR016040">
    <property type="entry name" value="NAD(P)-bd_dom"/>
</dbReference>
<evidence type="ECO:0000259" key="1">
    <source>
        <dbReference type="Pfam" id="PF13460"/>
    </source>
</evidence>
<dbReference type="SUPFAM" id="SSF51735">
    <property type="entry name" value="NAD(P)-binding Rossmann-fold domains"/>
    <property type="match status" value="1"/>
</dbReference>
<accession>A0A4R7D9G9</accession>
<comment type="caution">
    <text evidence="2">The sequence shown here is derived from an EMBL/GenBank/DDBJ whole genome shotgun (WGS) entry which is preliminary data.</text>
</comment>
<sequence length="216" mass="23069">MKKVALIGATGFVGSAILQELVDRNYTVTAIARNVQAIKSAPNVVAVQADVSEYTALTAAIKGNDIVVSAFNAGWSNPSLYDDYIAGGRAIINAAKEAGVERALFIGGAGSLEIDGKKLIDGEDFPEEIKEGAQAASDYLEIVKREHDLNWTFFSPAIEMNAASSGTRTGSYRTGLDSPVFDTEGRSKLAVEDLAVAIVDELEDPKFIKQRFTAAY</sequence>
<gene>
    <name evidence="2" type="ORF">B0I21_101551</name>
</gene>
<proteinExistence type="predicted"/>
<organism evidence="2 3">
    <name type="scientific">Sphingobacterium paludis</name>
    <dbReference type="NCBI Taxonomy" id="1476465"/>
    <lineage>
        <taxon>Bacteria</taxon>
        <taxon>Pseudomonadati</taxon>
        <taxon>Bacteroidota</taxon>
        <taxon>Sphingobacteriia</taxon>
        <taxon>Sphingobacteriales</taxon>
        <taxon>Sphingobacteriaceae</taxon>
        <taxon>Sphingobacterium</taxon>
    </lineage>
</organism>
<dbReference type="InterPro" id="IPR051606">
    <property type="entry name" value="Polyketide_Oxido-like"/>
</dbReference>
<dbReference type="AlphaFoldDB" id="A0A4R7D9G9"/>
<reference evidence="2 3" key="1">
    <citation type="submission" date="2019-03" db="EMBL/GenBank/DDBJ databases">
        <title>Genomic Encyclopedia of Type Strains, Phase III (KMG-III): the genomes of soil and plant-associated and newly described type strains.</title>
        <authorList>
            <person name="Whitman W."/>
        </authorList>
    </citation>
    <scope>NUCLEOTIDE SEQUENCE [LARGE SCALE GENOMIC DNA]</scope>
    <source>
        <strain evidence="2 3">CGMCC 1.12801</strain>
    </source>
</reference>
<dbReference type="GO" id="GO:0016646">
    <property type="term" value="F:oxidoreductase activity, acting on the CH-NH group of donors, NAD or NADP as acceptor"/>
    <property type="evidence" value="ECO:0007669"/>
    <property type="project" value="TreeGrafter"/>
</dbReference>
<dbReference type="Pfam" id="PF13460">
    <property type="entry name" value="NAD_binding_10"/>
    <property type="match status" value="1"/>
</dbReference>
<feature type="domain" description="NAD(P)-binding" evidence="1">
    <location>
        <begin position="8"/>
        <end position="205"/>
    </location>
</feature>
<dbReference type="PANTHER" id="PTHR43355:SF2">
    <property type="entry name" value="FLAVIN REDUCTASE (NADPH)"/>
    <property type="match status" value="1"/>
</dbReference>
<dbReference type="RefSeq" id="WP_133638800.1">
    <property type="nucleotide sequence ID" value="NZ_SNZV01000001.1"/>
</dbReference>
<dbReference type="OrthoDB" id="9785372at2"/>
<evidence type="ECO:0000313" key="2">
    <source>
        <dbReference type="EMBL" id="TDS17680.1"/>
    </source>
</evidence>
<dbReference type="InterPro" id="IPR036291">
    <property type="entry name" value="NAD(P)-bd_dom_sf"/>
</dbReference>
<evidence type="ECO:0000313" key="3">
    <source>
        <dbReference type="Proteomes" id="UP000294752"/>
    </source>
</evidence>
<protein>
    <recommendedName>
        <fullName evidence="1">NAD(P)-binding domain-containing protein</fullName>
    </recommendedName>
</protein>